<dbReference type="Gene3D" id="3.40.720.10">
    <property type="entry name" value="Alkaline Phosphatase, subunit A"/>
    <property type="match status" value="1"/>
</dbReference>
<reference evidence="1 2" key="1">
    <citation type="submission" date="2018-08" db="EMBL/GenBank/DDBJ databases">
        <title>A genome reference for cultivated species of the human gut microbiota.</title>
        <authorList>
            <person name="Zou Y."/>
            <person name="Xue W."/>
            <person name="Luo G."/>
        </authorList>
    </citation>
    <scope>NUCLEOTIDE SEQUENCE [LARGE SCALE GENOMIC DNA]</scope>
    <source>
        <strain evidence="1 2">AM25-1</strain>
    </source>
</reference>
<dbReference type="Pfam" id="PF01663">
    <property type="entry name" value="Phosphodiest"/>
    <property type="match status" value="1"/>
</dbReference>
<dbReference type="InterPro" id="IPR017850">
    <property type="entry name" value="Alkaline_phosphatase_core_sf"/>
</dbReference>
<evidence type="ECO:0000313" key="2">
    <source>
        <dbReference type="Proteomes" id="UP000284676"/>
    </source>
</evidence>
<dbReference type="PANTHER" id="PTHR10151:SF120">
    <property type="entry name" value="BIS(5'-ADENOSYL)-TRIPHOSPHATASE"/>
    <property type="match status" value="1"/>
</dbReference>
<comment type="caution">
    <text evidence="1">The sequence shown here is derived from an EMBL/GenBank/DDBJ whole genome shotgun (WGS) entry which is preliminary data.</text>
</comment>
<dbReference type="InterPro" id="IPR002591">
    <property type="entry name" value="Phosphodiest/P_Trfase"/>
</dbReference>
<accession>A0A414PV40</accession>
<evidence type="ECO:0000313" key="1">
    <source>
        <dbReference type="EMBL" id="RHF72467.1"/>
    </source>
</evidence>
<dbReference type="SUPFAM" id="SSF53649">
    <property type="entry name" value="Alkaline phosphatase-like"/>
    <property type="match status" value="1"/>
</dbReference>
<sequence>MKKLIFVLLDGLNNKQSNLMGYMNALVKSGLAIRGRVSSEMPSLSRPLYETLLTGKTPVEHGVVNNSISRLSREESIFSLCRKANLKTGAAAYYWVSELYNSTPFNRIEDTYTEDSDKNIQHGIFYTLDHYPDENVFLDGEYIRRKSNPDFLMIHSMNIDDKGHKNGSESSQYRNAVRNVDGILSNFVPRWIEEGYTIIVTSDHGMSYDGNHSGSAEEEAEVPFWLINSSEMVEAIDPIPQVKITEIMRKILNI</sequence>
<proteinExistence type="predicted"/>
<dbReference type="GO" id="GO:0016787">
    <property type="term" value="F:hydrolase activity"/>
    <property type="evidence" value="ECO:0007669"/>
    <property type="project" value="UniProtKB-ARBA"/>
</dbReference>
<gene>
    <name evidence="1" type="ORF">DW663_06300</name>
</gene>
<dbReference type="PANTHER" id="PTHR10151">
    <property type="entry name" value="ECTONUCLEOTIDE PYROPHOSPHATASE/PHOSPHODIESTERASE"/>
    <property type="match status" value="1"/>
</dbReference>
<protein>
    <submittedName>
        <fullName evidence="1">Alkaline phosphatase family protein</fullName>
    </submittedName>
</protein>
<name>A0A414PV40_FUSMR</name>
<organism evidence="1 2">
    <name type="scientific">Fusobacterium mortiferum</name>
    <dbReference type="NCBI Taxonomy" id="850"/>
    <lineage>
        <taxon>Bacteria</taxon>
        <taxon>Fusobacteriati</taxon>
        <taxon>Fusobacteriota</taxon>
        <taxon>Fusobacteriia</taxon>
        <taxon>Fusobacteriales</taxon>
        <taxon>Fusobacteriaceae</taxon>
        <taxon>Fusobacterium</taxon>
    </lineage>
</organism>
<dbReference type="AlphaFoldDB" id="A0A414PV40"/>
<dbReference type="EMBL" id="QRHL01000008">
    <property type="protein sequence ID" value="RHF72467.1"/>
    <property type="molecule type" value="Genomic_DNA"/>
</dbReference>
<dbReference type="Proteomes" id="UP000284676">
    <property type="component" value="Unassembled WGS sequence"/>
</dbReference>